<protein>
    <submittedName>
        <fullName evidence="5">Putative transcriptional regulator</fullName>
    </submittedName>
</protein>
<gene>
    <name evidence="5" type="ORF">BVG79_01119</name>
</gene>
<dbReference type="SUPFAM" id="SSF46785">
    <property type="entry name" value="Winged helix' DNA-binding domain"/>
    <property type="match status" value="1"/>
</dbReference>
<dbReference type="InterPro" id="IPR036390">
    <property type="entry name" value="WH_DNA-bd_sf"/>
</dbReference>
<evidence type="ECO:0000259" key="4">
    <source>
        <dbReference type="PROSITE" id="PS51118"/>
    </source>
</evidence>
<evidence type="ECO:0000256" key="2">
    <source>
        <dbReference type="ARBA" id="ARBA00023125"/>
    </source>
</evidence>
<evidence type="ECO:0000256" key="1">
    <source>
        <dbReference type="ARBA" id="ARBA00023015"/>
    </source>
</evidence>
<name>A0A1W6NYZ7_9RHOB</name>
<accession>A0A1W6NYZ7</accession>
<proteinExistence type="predicted"/>
<dbReference type="InterPro" id="IPR002577">
    <property type="entry name" value="HTH_HxlR"/>
</dbReference>
<sequence>MTGNWTMMALSVLKAGPIRFDELRRHIERVTQKALAQCLRQMEHNGLISRRFIASLPVSVEYAITNLGRSLETLPAALHRWSIGHLHAVQAARIQAEGDSPEI</sequence>
<dbReference type="GO" id="GO:0003677">
    <property type="term" value="F:DNA binding"/>
    <property type="evidence" value="ECO:0007669"/>
    <property type="project" value="UniProtKB-KW"/>
</dbReference>
<dbReference type="PANTHER" id="PTHR33204:SF37">
    <property type="entry name" value="HTH-TYPE TRANSCRIPTIONAL REGULATOR YODB"/>
    <property type="match status" value="1"/>
</dbReference>
<keyword evidence="3" id="KW-0804">Transcription</keyword>
<evidence type="ECO:0000313" key="5">
    <source>
        <dbReference type="EMBL" id="ARO14465.1"/>
    </source>
</evidence>
<keyword evidence="6" id="KW-1185">Reference proteome</keyword>
<keyword evidence="1" id="KW-0805">Transcription regulation</keyword>
<dbReference type="KEGG" id="kro:BVG79_01119"/>
<keyword evidence="2" id="KW-0238">DNA-binding</keyword>
<dbReference type="AlphaFoldDB" id="A0A1W6NYZ7"/>
<dbReference type="InterPro" id="IPR036388">
    <property type="entry name" value="WH-like_DNA-bd_sf"/>
</dbReference>
<evidence type="ECO:0000256" key="3">
    <source>
        <dbReference type="ARBA" id="ARBA00023163"/>
    </source>
</evidence>
<dbReference type="EMBL" id="CP019937">
    <property type="protein sequence ID" value="ARO14465.1"/>
    <property type="molecule type" value="Genomic_DNA"/>
</dbReference>
<reference evidence="5 6" key="1">
    <citation type="submission" date="2017-02" db="EMBL/GenBank/DDBJ databases">
        <title>Ketogulonicigenium robustum SPU B003 Genome sequencing and assembly.</title>
        <authorList>
            <person name="Li Y."/>
            <person name="Liu L."/>
            <person name="Wang C."/>
            <person name="Zhang M."/>
            <person name="Zhang T."/>
            <person name="Zhang Y."/>
        </authorList>
    </citation>
    <scope>NUCLEOTIDE SEQUENCE [LARGE SCALE GENOMIC DNA]</scope>
    <source>
        <strain evidence="5 6">SPU_B003</strain>
    </source>
</reference>
<dbReference type="Gene3D" id="1.10.10.10">
    <property type="entry name" value="Winged helix-like DNA-binding domain superfamily/Winged helix DNA-binding domain"/>
    <property type="match status" value="1"/>
</dbReference>
<organism evidence="5 6">
    <name type="scientific">Ketogulonicigenium robustum</name>
    <dbReference type="NCBI Taxonomy" id="92947"/>
    <lineage>
        <taxon>Bacteria</taxon>
        <taxon>Pseudomonadati</taxon>
        <taxon>Pseudomonadota</taxon>
        <taxon>Alphaproteobacteria</taxon>
        <taxon>Rhodobacterales</taxon>
        <taxon>Roseobacteraceae</taxon>
        <taxon>Ketogulonicigenium</taxon>
    </lineage>
</organism>
<dbReference type="Proteomes" id="UP000242447">
    <property type="component" value="Chromosome"/>
</dbReference>
<feature type="domain" description="HTH hxlR-type" evidence="4">
    <location>
        <begin position="1"/>
        <end position="90"/>
    </location>
</feature>
<dbReference type="Pfam" id="PF01638">
    <property type="entry name" value="HxlR"/>
    <property type="match status" value="1"/>
</dbReference>
<dbReference type="PANTHER" id="PTHR33204">
    <property type="entry name" value="TRANSCRIPTIONAL REGULATOR, MARR FAMILY"/>
    <property type="match status" value="1"/>
</dbReference>
<evidence type="ECO:0000313" key="6">
    <source>
        <dbReference type="Proteomes" id="UP000242447"/>
    </source>
</evidence>
<dbReference type="PROSITE" id="PS51118">
    <property type="entry name" value="HTH_HXLR"/>
    <property type="match status" value="1"/>
</dbReference>